<organism evidence="11 12">
    <name type="scientific">Desulfocicer vacuolatum DSM 3385</name>
    <dbReference type="NCBI Taxonomy" id="1121400"/>
    <lineage>
        <taxon>Bacteria</taxon>
        <taxon>Pseudomonadati</taxon>
        <taxon>Thermodesulfobacteriota</taxon>
        <taxon>Desulfobacteria</taxon>
        <taxon>Desulfobacterales</taxon>
        <taxon>Desulfobacteraceae</taxon>
        <taxon>Desulfocicer</taxon>
    </lineage>
</organism>
<accession>A0A1W2AXN4</accession>
<keyword evidence="4" id="KW-0997">Cell inner membrane</keyword>
<comment type="similarity">
    <text evidence="8">Belongs to the TRAP transporter small permease family.</text>
</comment>
<proteinExistence type="inferred from homology"/>
<evidence type="ECO:0000256" key="2">
    <source>
        <dbReference type="ARBA" id="ARBA00022448"/>
    </source>
</evidence>
<dbReference type="OrthoDB" id="9795655at2"/>
<keyword evidence="3" id="KW-1003">Cell membrane</keyword>
<dbReference type="PANTHER" id="PTHR35011:SF2">
    <property type="entry name" value="2,3-DIKETO-L-GULONATE TRAP TRANSPORTER SMALL PERMEASE PROTEIN YIAM"/>
    <property type="match status" value="1"/>
</dbReference>
<dbReference type="RefSeq" id="WP_084068092.1">
    <property type="nucleotide sequence ID" value="NZ_FWXY01000006.1"/>
</dbReference>
<feature type="domain" description="Tripartite ATP-independent periplasmic transporters DctQ component" evidence="10">
    <location>
        <begin position="26"/>
        <end position="154"/>
    </location>
</feature>
<dbReference type="GO" id="GO:0005886">
    <property type="term" value="C:plasma membrane"/>
    <property type="evidence" value="ECO:0007669"/>
    <property type="project" value="UniProtKB-SubCell"/>
</dbReference>
<dbReference type="Pfam" id="PF04290">
    <property type="entry name" value="DctQ"/>
    <property type="match status" value="1"/>
</dbReference>
<feature type="transmembrane region" description="Helical" evidence="9">
    <location>
        <begin position="89"/>
        <end position="110"/>
    </location>
</feature>
<feature type="transmembrane region" description="Helical" evidence="9">
    <location>
        <begin position="136"/>
        <end position="157"/>
    </location>
</feature>
<evidence type="ECO:0000256" key="3">
    <source>
        <dbReference type="ARBA" id="ARBA00022475"/>
    </source>
</evidence>
<dbReference type="AlphaFoldDB" id="A0A1W2AXN4"/>
<protein>
    <submittedName>
        <fullName evidence="11">TRAP-type C4-dicarboxylate transport system, small permease component</fullName>
    </submittedName>
</protein>
<evidence type="ECO:0000256" key="6">
    <source>
        <dbReference type="ARBA" id="ARBA00022989"/>
    </source>
</evidence>
<evidence type="ECO:0000313" key="12">
    <source>
        <dbReference type="Proteomes" id="UP000192418"/>
    </source>
</evidence>
<evidence type="ECO:0000256" key="7">
    <source>
        <dbReference type="ARBA" id="ARBA00023136"/>
    </source>
</evidence>
<sequence>MMGIVKNLEKVSHGSVIVCGFLLMGMSLFIALEVVLRKFFSVSTKGADELSAYTFAIICAWSLSYTLIKKGHIRIDFLYTKLSLGLQRLLDVISFLALAAFVSPMTYYTFKTLKTSIIRLSRANTPLQTPMWIPQIFWFSGILFFFIVVIVFTVILLKMSWQRQFKEIADFAGCPVLDEEIKEESGIDIKKAQDQGENKK</sequence>
<feature type="transmembrane region" description="Helical" evidence="9">
    <location>
        <begin position="50"/>
        <end position="68"/>
    </location>
</feature>
<dbReference type="GO" id="GO:0015740">
    <property type="term" value="P:C4-dicarboxylate transport"/>
    <property type="evidence" value="ECO:0007669"/>
    <property type="project" value="TreeGrafter"/>
</dbReference>
<gene>
    <name evidence="11" type="ORF">SAMN02746065_106135</name>
</gene>
<dbReference type="Proteomes" id="UP000192418">
    <property type="component" value="Unassembled WGS sequence"/>
</dbReference>
<comment type="subcellular location">
    <subcellularLocation>
        <location evidence="1">Cell inner membrane</location>
        <topology evidence="1">Multi-pass membrane protein</topology>
    </subcellularLocation>
</comment>
<dbReference type="GO" id="GO:0022857">
    <property type="term" value="F:transmembrane transporter activity"/>
    <property type="evidence" value="ECO:0007669"/>
    <property type="project" value="TreeGrafter"/>
</dbReference>
<dbReference type="InterPro" id="IPR055348">
    <property type="entry name" value="DctQ"/>
</dbReference>
<dbReference type="STRING" id="1121400.SAMN02746065_106135"/>
<reference evidence="11 12" key="1">
    <citation type="submission" date="2017-04" db="EMBL/GenBank/DDBJ databases">
        <authorList>
            <person name="Afonso C.L."/>
            <person name="Miller P.J."/>
            <person name="Scott M.A."/>
            <person name="Spackman E."/>
            <person name="Goraichik I."/>
            <person name="Dimitrov K.M."/>
            <person name="Suarez D.L."/>
            <person name="Swayne D.E."/>
        </authorList>
    </citation>
    <scope>NUCLEOTIDE SEQUENCE [LARGE SCALE GENOMIC DNA]</scope>
    <source>
        <strain evidence="11 12">DSM 3385</strain>
    </source>
</reference>
<dbReference type="InterPro" id="IPR007387">
    <property type="entry name" value="TRAP_DctQ"/>
</dbReference>
<keyword evidence="12" id="KW-1185">Reference proteome</keyword>
<name>A0A1W2AXN4_9BACT</name>
<keyword evidence="7 9" id="KW-0472">Membrane</keyword>
<evidence type="ECO:0000256" key="9">
    <source>
        <dbReference type="SAM" id="Phobius"/>
    </source>
</evidence>
<evidence type="ECO:0000256" key="1">
    <source>
        <dbReference type="ARBA" id="ARBA00004429"/>
    </source>
</evidence>
<evidence type="ECO:0000259" key="10">
    <source>
        <dbReference type="Pfam" id="PF04290"/>
    </source>
</evidence>
<evidence type="ECO:0000313" key="11">
    <source>
        <dbReference type="EMBL" id="SMC65443.1"/>
    </source>
</evidence>
<evidence type="ECO:0000256" key="5">
    <source>
        <dbReference type="ARBA" id="ARBA00022692"/>
    </source>
</evidence>
<keyword evidence="2" id="KW-0813">Transport</keyword>
<evidence type="ECO:0000256" key="8">
    <source>
        <dbReference type="ARBA" id="ARBA00038436"/>
    </source>
</evidence>
<keyword evidence="5 9" id="KW-0812">Transmembrane</keyword>
<dbReference type="PANTHER" id="PTHR35011">
    <property type="entry name" value="2,3-DIKETO-L-GULONATE TRAP TRANSPORTER SMALL PERMEASE PROTEIN YIAM"/>
    <property type="match status" value="1"/>
</dbReference>
<keyword evidence="6 9" id="KW-1133">Transmembrane helix</keyword>
<dbReference type="EMBL" id="FWXY01000006">
    <property type="protein sequence ID" value="SMC65443.1"/>
    <property type="molecule type" value="Genomic_DNA"/>
</dbReference>
<evidence type="ECO:0000256" key="4">
    <source>
        <dbReference type="ARBA" id="ARBA00022519"/>
    </source>
</evidence>
<feature type="transmembrane region" description="Helical" evidence="9">
    <location>
        <begin position="12"/>
        <end position="30"/>
    </location>
</feature>